<keyword evidence="3" id="KW-1185">Reference proteome</keyword>
<organism evidence="2 3">
    <name type="scientific">Phialocephala subalpina</name>
    <dbReference type="NCBI Taxonomy" id="576137"/>
    <lineage>
        <taxon>Eukaryota</taxon>
        <taxon>Fungi</taxon>
        <taxon>Dikarya</taxon>
        <taxon>Ascomycota</taxon>
        <taxon>Pezizomycotina</taxon>
        <taxon>Leotiomycetes</taxon>
        <taxon>Helotiales</taxon>
        <taxon>Mollisiaceae</taxon>
        <taxon>Phialocephala</taxon>
        <taxon>Phialocephala fortinii species complex</taxon>
    </lineage>
</organism>
<evidence type="ECO:0000313" key="2">
    <source>
        <dbReference type="EMBL" id="CZR54245.1"/>
    </source>
</evidence>
<name>A0A1L7WN99_9HELO</name>
<dbReference type="OrthoDB" id="10631635at2759"/>
<feature type="compositionally biased region" description="Basic and acidic residues" evidence="1">
    <location>
        <begin position="46"/>
        <end position="56"/>
    </location>
</feature>
<dbReference type="Proteomes" id="UP000184330">
    <property type="component" value="Unassembled WGS sequence"/>
</dbReference>
<sequence>MLCFNMVSQLPTADPFEAGADVIKFDHHSFERPSAWEAHTNAANHSDSDSEGRSENEADEDDLKVPRELTEIEDYSKLRYPYNMVKRHPKNMPEFWKKPKDRQDFFGKLFITRRGFIKGLDRENPKIRFTVKQYHQAWEYAINLAWDIVVSGGCHKKKFDISNFRQKMRHLSEAEYQEELDRQKKKLVESIRDYKIIGEEERMRLSQNSADRRRNKAMKKAEPLIAKAIRIASEIGTQPEQETLQHDSASSSGKRARNADLNTDIPELKQAKIETQD</sequence>
<dbReference type="AlphaFoldDB" id="A0A1L7WN99"/>
<proteinExistence type="predicted"/>
<dbReference type="EMBL" id="FJOG01000004">
    <property type="protein sequence ID" value="CZR54245.1"/>
    <property type="molecule type" value="Genomic_DNA"/>
</dbReference>
<evidence type="ECO:0000256" key="1">
    <source>
        <dbReference type="SAM" id="MobiDB-lite"/>
    </source>
</evidence>
<feature type="compositionally biased region" description="Polar residues" evidence="1">
    <location>
        <begin position="235"/>
        <end position="253"/>
    </location>
</feature>
<feature type="region of interest" description="Disordered" evidence="1">
    <location>
        <begin position="235"/>
        <end position="277"/>
    </location>
</feature>
<evidence type="ECO:0000313" key="3">
    <source>
        <dbReference type="Proteomes" id="UP000184330"/>
    </source>
</evidence>
<protein>
    <submittedName>
        <fullName evidence="2">Uncharacterized protein</fullName>
    </submittedName>
</protein>
<gene>
    <name evidence="2" type="ORF">PAC_04128</name>
</gene>
<feature type="region of interest" description="Disordered" evidence="1">
    <location>
        <begin position="38"/>
        <end position="65"/>
    </location>
</feature>
<accession>A0A1L7WN99</accession>
<feature type="compositionally biased region" description="Basic and acidic residues" evidence="1">
    <location>
        <begin position="266"/>
        <end position="277"/>
    </location>
</feature>
<reference evidence="2 3" key="1">
    <citation type="submission" date="2016-03" db="EMBL/GenBank/DDBJ databases">
        <authorList>
            <person name="Ploux O."/>
        </authorList>
    </citation>
    <scope>NUCLEOTIDE SEQUENCE [LARGE SCALE GENOMIC DNA]</scope>
    <source>
        <strain evidence="2 3">UAMH 11012</strain>
    </source>
</reference>